<dbReference type="InterPro" id="IPR027417">
    <property type="entry name" value="P-loop_NTPase"/>
</dbReference>
<dbReference type="GO" id="GO:0051607">
    <property type="term" value="P:defense response to virus"/>
    <property type="evidence" value="ECO:0007669"/>
    <property type="project" value="UniProtKB-ARBA"/>
</dbReference>
<feature type="domain" description="NB-ARC" evidence="11">
    <location>
        <begin position="149"/>
        <end position="319"/>
    </location>
</feature>
<dbReference type="InterPro" id="IPR058922">
    <property type="entry name" value="WHD_DRP"/>
</dbReference>
<dbReference type="SUPFAM" id="SSF52540">
    <property type="entry name" value="P-loop containing nucleoside triphosphate hydrolases"/>
    <property type="match status" value="1"/>
</dbReference>
<keyword evidence="14" id="KW-1185">Reference proteome</keyword>
<evidence type="ECO:0000313" key="14">
    <source>
        <dbReference type="Proteomes" id="UP000325577"/>
    </source>
</evidence>
<dbReference type="InterPro" id="IPR042197">
    <property type="entry name" value="Apaf_helical"/>
</dbReference>
<evidence type="ECO:0000256" key="4">
    <source>
        <dbReference type="ARBA" id="ARBA00022490"/>
    </source>
</evidence>
<evidence type="ECO:0000313" key="13">
    <source>
        <dbReference type="EMBL" id="KAA8532448.1"/>
    </source>
</evidence>
<name>A0A5J5AQG7_9ASTE</name>
<evidence type="ECO:0000256" key="8">
    <source>
        <dbReference type="ARBA" id="ARBA00022741"/>
    </source>
</evidence>
<dbReference type="InterPro" id="IPR036388">
    <property type="entry name" value="WH-like_DNA-bd_sf"/>
</dbReference>
<sequence length="850" mass="97548">MADTALDLLLERLRGLIDYCETILNLPIEDEIPFLYENLEFLRTFLKDSKKKCYEHGKMKDLVTRIIDLGFEVTDEICWAIDCKSDIICYSRDFNDVIKEIESILKVVKEISNKNSYGTGVPQAELHTDGSSSRASAPNLEEETVVGFEDQANMITEELVGGSKQLAVISIHGMGGSGKTTLATKLYNDPYIVYHFYIRGWTYVSQEYRKRDLLLGILSSIVRLEEIYTMTDEELGGKLYRHLKGKRYFIVMDDLWHIKAWNYLKIFFPNECNGSRIILTSRQKEVALQAKPDGPIHFLRFLTKDESWDLLQQKVFLNETCPPDLVEIGKEIAKKCQGLPLAIVVVAGLLAKTDKTQNWWNQVAERVGSFLVSDPKQCLDTLALSYNYLPHHLKPCFLYFGAFPEDYEIPVHKLISLWIAEGFIHQFGQRRLEDVAGEYLIDLIDRSLVLVAKKGSIGRIKACRVHDLLHDLCLRKAEEENFLEKIYGYEQLAFFSSSDPIANKQHRLSIHSRFFNHLPSKLQHIRSCLCYAGPRSLSVHNTKFIYAAFKLLRVLDLSSILILVVTEAIKGLVDLRYLAIQIDRKIFLDPVFELWNLETLIVSTSKWKNSQFSFDIPDTVWKMLKLRHIHMPGTITLPNNDLYPIVLDNLQTLPLVSPSENFENVLAITPKLKKLGFCGPLISELEGYLTFPNLNFSNHLETLKLFNTTFKYDLPPVDIFHGVKFPPNLKQLTLENTWLGWKEMSILGMLSNLEVLKLRRDACIGPEWETRDGEFQKLKVLQLKYLSFTEWNTSSFHFPSLQHLVLHGCHKLEEIPSSLTDIPTLEIIELSRCSGSVVNSARQIQKSSRA</sequence>
<feature type="domain" description="Disease resistance protein winged helix" evidence="12">
    <location>
        <begin position="403"/>
        <end position="473"/>
    </location>
</feature>
<dbReference type="PANTHER" id="PTHR23155">
    <property type="entry name" value="DISEASE RESISTANCE PROTEIN RP"/>
    <property type="match status" value="1"/>
</dbReference>
<dbReference type="Pfam" id="PF00931">
    <property type="entry name" value="NB-ARC"/>
    <property type="match status" value="1"/>
</dbReference>
<evidence type="ECO:0000256" key="10">
    <source>
        <dbReference type="ARBA" id="ARBA00022840"/>
    </source>
</evidence>
<dbReference type="EMBL" id="CM018042">
    <property type="protein sequence ID" value="KAA8532448.1"/>
    <property type="molecule type" value="Genomic_DNA"/>
</dbReference>
<dbReference type="GO" id="GO:0005524">
    <property type="term" value="F:ATP binding"/>
    <property type="evidence" value="ECO:0007669"/>
    <property type="project" value="UniProtKB-KW"/>
</dbReference>
<dbReference type="CDD" id="cd14798">
    <property type="entry name" value="RX-CC_like"/>
    <property type="match status" value="1"/>
</dbReference>
<dbReference type="InterPro" id="IPR038005">
    <property type="entry name" value="RX-like_CC"/>
</dbReference>
<dbReference type="AlphaFoldDB" id="A0A5J5AQG7"/>
<dbReference type="FunFam" id="1.10.10.10:FF:000322">
    <property type="entry name" value="Probable disease resistance protein At1g63360"/>
    <property type="match status" value="1"/>
</dbReference>
<evidence type="ECO:0000256" key="1">
    <source>
        <dbReference type="ARBA" id="ARBA00002074"/>
    </source>
</evidence>
<keyword evidence="10" id="KW-0067">ATP-binding</keyword>
<dbReference type="Gene3D" id="1.10.10.10">
    <property type="entry name" value="Winged helix-like DNA-binding domain superfamily/Winged helix DNA-binding domain"/>
    <property type="match status" value="1"/>
</dbReference>
<evidence type="ECO:0000256" key="3">
    <source>
        <dbReference type="ARBA" id="ARBA00008894"/>
    </source>
</evidence>
<reference evidence="13 14" key="1">
    <citation type="submission" date="2019-09" db="EMBL/GenBank/DDBJ databases">
        <title>A chromosome-level genome assembly of the Chinese tupelo Nyssa sinensis.</title>
        <authorList>
            <person name="Yang X."/>
            <person name="Kang M."/>
            <person name="Yang Y."/>
            <person name="Xiong H."/>
            <person name="Wang M."/>
            <person name="Zhang Z."/>
            <person name="Wang Z."/>
            <person name="Wu H."/>
            <person name="Ma T."/>
            <person name="Liu J."/>
            <person name="Xi Z."/>
        </authorList>
    </citation>
    <scope>NUCLEOTIDE SEQUENCE [LARGE SCALE GENOMIC DNA]</scope>
    <source>
        <strain evidence="13">J267</strain>
        <tissue evidence="13">Leaf</tissue>
    </source>
</reference>
<keyword evidence="6" id="KW-0381">Hypersensitive response</keyword>
<dbReference type="InterPro" id="IPR032675">
    <property type="entry name" value="LRR_dom_sf"/>
</dbReference>
<proteinExistence type="inferred from homology"/>
<comment type="function">
    <text evidence="1">Confers resistance to late blight (Phytophthora infestans) races carrying the avirulence gene Avr1. Resistance proteins guard the plant against pathogens that contain an appropriate avirulence protein via an indirect interaction with this avirulence protein. That triggers a defense system including the hypersensitive response, which restricts the pathogen growth.</text>
</comment>
<dbReference type="InterPro" id="IPR002182">
    <property type="entry name" value="NB-ARC"/>
</dbReference>
<keyword evidence="8" id="KW-0547">Nucleotide-binding</keyword>
<keyword evidence="9" id="KW-0611">Plant defense</keyword>
<dbReference type="OrthoDB" id="646178at2759"/>
<comment type="similarity">
    <text evidence="3">Belongs to the disease resistance NB-LRR family.</text>
</comment>
<dbReference type="FunFam" id="3.40.50.300:FF:001091">
    <property type="entry name" value="Probable disease resistance protein At1g61300"/>
    <property type="match status" value="1"/>
</dbReference>
<dbReference type="PANTHER" id="PTHR23155:SF1152">
    <property type="entry name" value="AAA+ ATPASE DOMAIN-CONTAINING PROTEIN"/>
    <property type="match status" value="1"/>
</dbReference>
<evidence type="ECO:0000256" key="6">
    <source>
        <dbReference type="ARBA" id="ARBA00022667"/>
    </source>
</evidence>
<gene>
    <name evidence="13" type="ORF">F0562_032481</name>
</gene>
<evidence type="ECO:0000259" key="11">
    <source>
        <dbReference type="Pfam" id="PF00931"/>
    </source>
</evidence>
<dbReference type="Proteomes" id="UP000325577">
    <property type="component" value="Linkage Group LG19"/>
</dbReference>
<evidence type="ECO:0000259" key="12">
    <source>
        <dbReference type="Pfam" id="PF23559"/>
    </source>
</evidence>
<dbReference type="Gene3D" id="1.20.5.4130">
    <property type="match status" value="1"/>
</dbReference>
<dbReference type="InterPro" id="IPR044974">
    <property type="entry name" value="Disease_R_plants"/>
</dbReference>
<accession>A0A5J5AQG7</accession>
<dbReference type="SUPFAM" id="SSF52058">
    <property type="entry name" value="L domain-like"/>
    <property type="match status" value="1"/>
</dbReference>
<dbReference type="PRINTS" id="PR00364">
    <property type="entry name" value="DISEASERSIST"/>
</dbReference>
<dbReference type="Gene3D" id="3.80.10.10">
    <property type="entry name" value="Ribonuclease Inhibitor"/>
    <property type="match status" value="1"/>
</dbReference>
<dbReference type="Pfam" id="PF23559">
    <property type="entry name" value="WHD_DRP"/>
    <property type="match status" value="1"/>
</dbReference>
<keyword evidence="4" id="KW-0963">Cytoplasm</keyword>
<keyword evidence="7" id="KW-0677">Repeat</keyword>
<evidence type="ECO:0000256" key="7">
    <source>
        <dbReference type="ARBA" id="ARBA00022737"/>
    </source>
</evidence>
<organism evidence="13 14">
    <name type="scientific">Nyssa sinensis</name>
    <dbReference type="NCBI Taxonomy" id="561372"/>
    <lineage>
        <taxon>Eukaryota</taxon>
        <taxon>Viridiplantae</taxon>
        <taxon>Streptophyta</taxon>
        <taxon>Embryophyta</taxon>
        <taxon>Tracheophyta</taxon>
        <taxon>Spermatophyta</taxon>
        <taxon>Magnoliopsida</taxon>
        <taxon>eudicotyledons</taxon>
        <taxon>Gunneridae</taxon>
        <taxon>Pentapetalae</taxon>
        <taxon>asterids</taxon>
        <taxon>Cornales</taxon>
        <taxon>Nyssaceae</taxon>
        <taxon>Nyssa</taxon>
    </lineage>
</organism>
<evidence type="ECO:0000256" key="2">
    <source>
        <dbReference type="ARBA" id="ARBA00004496"/>
    </source>
</evidence>
<keyword evidence="5" id="KW-0433">Leucine-rich repeat</keyword>
<dbReference type="Gene3D" id="1.10.8.430">
    <property type="entry name" value="Helical domain of apoptotic protease-activating factors"/>
    <property type="match status" value="1"/>
</dbReference>
<dbReference type="GO" id="GO:0043531">
    <property type="term" value="F:ADP binding"/>
    <property type="evidence" value="ECO:0007669"/>
    <property type="project" value="InterPro"/>
</dbReference>
<evidence type="ECO:0000256" key="9">
    <source>
        <dbReference type="ARBA" id="ARBA00022821"/>
    </source>
</evidence>
<dbReference type="Gene3D" id="3.40.50.300">
    <property type="entry name" value="P-loop containing nucleotide triphosphate hydrolases"/>
    <property type="match status" value="1"/>
</dbReference>
<dbReference type="GO" id="GO:0009626">
    <property type="term" value="P:plant-type hypersensitive response"/>
    <property type="evidence" value="ECO:0007669"/>
    <property type="project" value="UniProtKB-KW"/>
</dbReference>
<protein>
    <submittedName>
        <fullName evidence="13">Uncharacterized protein</fullName>
    </submittedName>
</protein>
<comment type="subcellular location">
    <subcellularLocation>
        <location evidence="2">Cytoplasm</location>
    </subcellularLocation>
</comment>
<evidence type="ECO:0000256" key="5">
    <source>
        <dbReference type="ARBA" id="ARBA00022614"/>
    </source>
</evidence>